<organism evidence="2">
    <name type="scientific">bioreactor metagenome</name>
    <dbReference type="NCBI Taxonomy" id="1076179"/>
    <lineage>
        <taxon>unclassified sequences</taxon>
        <taxon>metagenomes</taxon>
        <taxon>ecological metagenomes</taxon>
    </lineage>
</organism>
<sequence>MKENIGLQKKTYNIFSWEGLGDIKGGREKLGEYMPVLFYRLLEYTMLDVLVNEYGPEQASALFFKAGHKAGMSLAQNTINLNQDLAGFLLELRNSLQNNLLGILEIEEFNMEKLSFILTISQDLDCSGLEPTGEVVCHYDEGLISGIMEAYTGKKFSVKEVDCWANGNGICRFRGETL</sequence>
<name>A0A644VC08_9ZZZZ</name>
<dbReference type="SUPFAM" id="SSF111126">
    <property type="entry name" value="Ligand-binding domain in the NO signalling and Golgi transport"/>
    <property type="match status" value="1"/>
</dbReference>
<evidence type="ECO:0000313" key="2">
    <source>
        <dbReference type="EMBL" id="MPL88810.1"/>
    </source>
</evidence>
<protein>
    <recommendedName>
        <fullName evidence="1">4-vinyl reductase 4VR domain-containing protein</fullName>
    </recommendedName>
</protein>
<dbReference type="EMBL" id="VSSQ01000265">
    <property type="protein sequence ID" value="MPL88810.1"/>
    <property type="molecule type" value="Genomic_DNA"/>
</dbReference>
<proteinExistence type="predicted"/>
<reference evidence="2" key="1">
    <citation type="submission" date="2019-08" db="EMBL/GenBank/DDBJ databases">
        <authorList>
            <person name="Kucharzyk K."/>
            <person name="Murdoch R.W."/>
            <person name="Higgins S."/>
            <person name="Loffler F."/>
        </authorList>
    </citation>
    <scope>NUCLEOTIDE SEQUENCE</scope>
</reference>
<feature type="domain" description="4-vinyl reductase 4VR" evidence="1">
    <location>
        <begin position="115"/>
        <end position="177"/>
    </location>
</feature>
<dbReference type="InterPro" id="IPR004096">
    <property type="entry name" value="V4R"/>
</dbReference>
<gene>
    <name evidence="2" type="ORF">SDC9_34839</name>
</gene>
<dbReference type="Pfam" id="PF02830">
    <property type="entry name" value="V4R"/>
    <property type="match status" value="1"/>
</dbReference>
<dbReference type="AlphaFoldDB" id="A0A644VC08"/>
<comment type="caution">
    <text evidence="2">The sequence shown here is derived from an EMBL/GenBank/DDBJ whole genome shotgun (WGS) entry which is preliminary data.</text>
</comment>
<dbReference type="PANTHER" id="PTHR35090:SF2">
    <property type="entry name" value="ARSR FAMILY TRANSCRIPTIONAL REGULATOR"/>
    <property type="match status" value="1"/>
</dbReference>
<accession>A0A644VC08</accession>
<dbReference type="PANTHER" id="PTHR35090">
    <property type="entry name" value="DNA-DIRECTED RNA POLYMERASE SUBUNIT I"/>
    <property type="match status" value="1"/>
</dbReference>
<evidence type="ECO:0000259" key="1">
    <source>
        <dbReference type="SMART" id="SM00989"/>
    </source>
</evidence>
<dbReference type="Gene3D" id="3.30.1380.20">
    <property type="entry name" value="Trafficking protein particle complex subunit 3"/>
    <property type="match status" value="1"/>
</dbReference>
<dbReference type="SMART" id="SM00989">
    <property type="entry name" value="V4R"/>
    <property type="match status" value="1"/>
</dbReference>
<dbReference type="InterPro" id="IPR024096">
    <property type="entry name" value="NO_sig/Golgi_transp_ligand-bd"/>
</dbReference>